<organism evidence="1 2">
    <name type="scientific">Blautia argi</name>
    <dbReference type="NCBI Taxonomy" id="1912897"/>
    <lineage>
        <taxon>Bacteria</taxon>
        <taxon>Bacillati</taxon>
        <taxon>Bacillota</taxon>
        <taxon>Clostridia</taxon>
        <taxon>Lachnospirales</taxon>
        <taxon>Lachnospiraceae</taxon>
        <taxon>Blautia</taxon>
    </lineage>
</organism>
<evidence type="ECO:0000313" key="2">
    <source>
        <dbReference type="Proteomes" id="UP000250003"/>
    </source>
</evidence>
<dbReference type="EMBL" id="CP030280">
    <property type="protein sequence ID" value="AWY99021.1"/>
    <property type="molecule type" value="Genomic_DNA"/>
</dbReference>
<dbReference type="OrthoDB" id="2017214at2"/>
<dbReference type="KEGG" id="blau:DQQ01_13765"/>
<proteinExistence type="predicted"/>
<dbReference type="AlphaFoldDB" id="A0A2Z4UDC7"/>
<sequence>MRSVTKTPFEISLNINDPESRYAAVVFDAEGNPLSPGSFVGTEGEYAIGERDISTVYVYVCDAVEYIIRRCNSINKIHIAVKRTAENAFPMRFLPFQSADNRT</sequence>
<protein>
    <submittedName>
        <fullName evidence="1">Uncharacterized protein</fullName>
    </submittedName>
</protein>
<keyword evidence="2" id="KW-1185">Reference proteome</keyword>
<accession>A0A2Z4UDC7</accession>
<name>A0A2Z4UDC7_9FIRM</name>
<evidence type="ECO:0000313" key="1">
    <source>
        <dbReference type="EMBL" id="AWY99021.1"/>
    </source>
</evidence>
<dbReference type="Proteomes" id="UP000250003">
    <property type="component" value="Chromosome"/>
</dbReference>
<reference evidence="2" key="1">
    <citation type="submission" date="2018-06" db="EMBL/GenBank/DDBJ databases">
        <title>Description of Blautia argi sp. nov., a new anaerobic isolated from dog feces.</title>
        <authorList>
            <person name="Chang Y.-H."/>
            <person name="Paek J."/>
            <person name="Shin Y."/>
        </authorList>
    </citation>
    <scope>NUCLEOTIDE SEQUENCE [LARGE SCALE GENOMIC DNA]</scope>
    <source>
        <strain evidence="2">KCTC 15426</strain>
    </source>
</reference>
<gene>
    <name evidence="1" type="ORF">DQQ01_13765</name>
</gene>